<gene>
    <name evidence="3" type="ORF">KV112_21850</name>
</gene>
<feature type="region of interest" description="Disordered" evidence="1">
    <location>
        <begin position="1"/>
        <end position="34"/>
    </location>
</feature>
<protein>
    <recommendedName>
        <fullName evidence="5">Mammalian cell entry protein</fullName>
    </recommendedName>
</protein>
<feature type="transmembrane region" description="Helical" evidence="2">
    <location>
        <begin position="62"/>
        <end position="83"/>
    </location>
</feature>
<name>A0ABU5YQI9_9MYCO</name>
<evidence type="ECO:0008006" key="5">
    <source>
        <dbReference type="Google" id="ProtNLM"/>
    </source>
</evidence>
<comment type="caution">
    <text evidence="3">The sequence shown here is derived from an EMBL/GenBank/DDBJ whole genome shotgun (WGS) entry which is preliminary data.</text>
</comment>
<keyword evidence="2" id="KW-0812">Transmembrane</keyword>
<evidence type="ECO:0000256" key="1">
    <source>
        <dbReference type="SAM" id="MobiDB-lite"/>
    </source>
</evidence>
<reference evidence="3 4" key="1">
    <citation type="submission" date="2023-12" db="EMBL/GenBank/DDBJ databases">
        <title>Description of new species of Mycobacterium terrae complex isolated from sewage at the Sao Paulo Zoological Park Foundation in Brazil.</title>
        <authorList>
            <person name="Romagnoli C.L."/>
            <person name="Conceicao E.C."/>
            <person name="Machado E."/>
            <person name="Barreto L.B.P.F."/>
            <person name="Sharma A."/>
            <person name="Silva N.M."/>
            <person name="Marques L.E."/>
            <person name="Juliana M.A."/>
            <person name="Lourenco M.C.S."/>
            <person name="Digiampietri L.A."/>
            <person name="Suffys P.N."/>
            <person name="Viana-Niero C."/>
        </authorList>
    </citation>
    <scope>NUCLEOTIDE SEQUENCE [LARGE SCALE GENOMIC DNA]</scope>
    <source>
        <strain evidence="3 4">MYC123</strain>
    </source>
</reference>
<accession>A0ABU5YQI9</accession>
<proteinExistence type="predicted"/>
<dbReference type="EMBL" id="JAYJJT010000043">
    <property type="protein sequence ID" value="MEB3052340.1"/>
    <property type="molecule type" value="Genomic_DNA"/>
</dbReference>
<dbReference type="Proteomes" id="UP001299046">
    <property type="component" value="Unassembled WGS sequence"/>
</dbReference>
<keyword evidence="2" id="KW-0472">Membrane</keyword>
<evidence type="ECO:0000313" key="4">
    <source>
        <dbReference type="Proteomes" id="UP001299046"/>
    </source>
</evidence>
<evidence type="ECO:0000313" key="3">
    <source>
        <dbReference type="EMBL" id="MEB3052340.1"/>
    </source>
</evidence>
<organism evidence="3 4">
    <name type="scientific">[Mycobacterium] zoologicum</name>
    <dbReference type="NCBI Taxonomy" id="2872311"/>
    <lineage>
        <taxon>Bacteria</taxon>
        <taxon>Bacillati</taxon>
        <taxon>Actinomycetota</taxon>
        <taxon>Actinomycetes</taxon>
        <taxon>Mycobacteriales</taxon>
        <taxon>Mycobacteriaceae</taxon>
        <taxon>Mycolicibacter</taxon>
    </lineage>
</organism>
<keyword evidence="4" id="KW-1185">Reference proteome</keyword>
<evidence type="ECO:0000256" key="2">
    <source>
        <dbReference type="SAM" id="Phobius"/>
    </source>
</evidence>
<sequence length="232" mass="24478">MRFNAPPGWEVPTPDWVPDAGWAPDPSWPPAPPSWNFFVDDEDAGVLGAPVAPGAGPAPRGAMVIVAAVAAVLVVALLGIFLVRLAVSKSDDRASAGAESAGPGWTIEPTGPNYTATPGGPAHNAAAASAITFEGMRDFVYRHYSDLPANPRATWDRLDSQFTARLSWSDYAGFWATIQSVSVTSVQPDGPDSVIARLALVPYRGNTSSEQRRIKFVSTGGVLQIHESDLLG</sequence>
<dbReference type="RefSeq" id="WP_225400395.1">
    <property type="nucleotide sequence ID" value="NZ_JAYJJS010000004.1"/>
</dbReference>
<keyword evidence="2" id="KW-1133">Transmembrane helix</keyword>